<protein>
    <submittedName>
        <fullName evidence="5">ESX-1 secretion-associated protein EspA</fullName>
    </submittedName>
</protein>
<dbReference type="EMBL" id="UGQY01000004">
    <property type="protein sequence ID" value="SUA02702.1"/>
    <property type="molecule type" value="Genomic_DNA"/>
</dbReference>
<dbReference type="InterPro" id="IPR043796">
    <property type="entry name" value="ESX-1_EspA/EspE-like"/>
</dbReference>
<accession>A0A0N9XYQ0</accession>
<dbReference type="Proteomes" id="UP000255389">
    <property type="component" value="Unassembled WGS sequence"/>
</dbReference>
<evidence type="ECO:0000313" key="5">
    <source>
        <dbReference type="EMBL" id="SUA02702.1"/>
    </source>
</evidence>
<dbReference type="AlphaFoldDB" id="A0A0N9XYQ0"/>
<feature type="region of interest" description="Disordered" evidence="1">
    <location>
        <begin position="165"/>
        <end position="193"/>
    </location>
</feature>
<dbReference type="PATRIC" id="fig|1766.6.peg.5455"/>
<name>A0A0N9XYQ0_MYCFO</name>
<evidence type="ECO:0000313" key="4">
    <source>
        <dbReference type="EMBL" id="ALI29275.1"/>
    </source>
</evidence>
<dbReference type="Proteomes" id="UP000057134">
    <property type="component" value="Chromosome"/>
</dbReference>
<feature type="domain" description="ESX-1 secretion-associated protein EspA/EspE-like" evidence="2">
    <location>
        <begin position="18"/>
        <end position="99"/>
    </location>
</feature>
<reference evidence="4 6" key="1">
    <citation type="journal article" date="2015" name="MBio">
        <title>Enzymatic Degradation of Phenazines Can Generate Energy and Protect Sensitive Organisms from Toxicity.</title>
        <authorList>
            <person name="Costa K.C."/>
            <person name="Bergkessel M."/>
            <person name="Saunders S."/>
            <person name="Korlach J."/>
            <person name="Newman D.K."/>
        </authorList>
    </citation>
    <scope>NUCLEOTIDE SEQUENCE [LARGE SCALE GENOMIC DNA]</scope>
    <source>
        <strain evidence="4 6">CT6</strain>
    </source>
</reference>
<evidence type="ECO:0000259" key="3">
    <source>
        <dbReference type="Pfam" id="PF23275"/>
    </source>
</evidence>
<dbReference type="RefSeq" id="WP_054603553.1">
    <property type="nucleotide sequence ID" value="NZ_CP011269.1"/>
</dbReference>
<dbReference type="InterPro" id="IPR057037">
    <property type="entry name" value="TPR_rep_actino"/>
</dbReference>
<evidence type="ECO:0000313" key="6">
    <source>
        <dbReference type="Proteomes" id="UP000057134"/>
    </source>
</evidence>
<organism evidence="4 6">
    <name type="scientific">Mycolicibacterium fortuitum</name>
    <name type="common">Mycobacterium fortuitum</name>
    <dbReference type="NCBI Taxonomy" id="1766"/>
    <lineage>
        <taxon>Bacteria</taxon>
        <taxon>Bacillati</taxon>
        <taxon>Actinomycetota</taxon>
        <taxon>Actinomycetes</taxon>
        <taxon>Mycobacteriales</taxon>
        <taxon>Mycobacteriaceae</taxon>
        <taxon>Mycolicibacterium</taxon>
    </lineage>
</organism>
<dbReference type="EMBL" id="CP011269">
    <property type="protein sequence ID" value="ALI29275.1"/>
    <property type="molecule type" value="Genomic_DNA"/>
</dbReference>
<sequence>MSALDGFYATWYKARETFGVGTPVDGSQHDGSSQLLRMKGMVESAAKHDGWQGKGAEAYAAANKEHANVYGKLAELDKQMAAEVTNAANIVTTGREQLDATKSWVDSAVDVVPKSVSAEVREKYLVLIAREGIKYVNNTVSTANGDMLKIGFRITDIKNQYDELQNQKLGPGEKKDAEGLTDKDGDGMPDENDVHKRAEQDVQAALSGNKEAAGHVEHVLDRIKPGEKLTEEQGAYLSQMQAQQQGMSLERLKEVESQLGEHGDILADSWQLMSNKDVDFPRTDTTVDALDDPDNRIRGGFDQLPNSIKEVLNSEHLANLPELQTLANMVEHGDAAYQHNTDLDRRLLSRAADVMDEPAWKQPAEEYNMPRDQRPTYLDPMISDVFSAVSDDHGAIHDALTSGPNHIDGIDTNKFMEGITHRTWADGGQAAGELFQWTQNTSGSESLIAGETAEAYGKYLGVHGGTLLDLPGHHSIGEINPQLVQAFSHGLAPYQEEMVGEANKNGFDPLDSLGSNMSNTRNLFAVLDSDDEAAKHFNKTAYSNVVEYEKSFAAAAKVDPTVPGSNPHEGDLRKAGALLGLIDAGAHIESMNQNENIQQSAYDHAHDAWQTKKAAWDIIGENVAGAGRVHAAFEQGIVGAEPKPEDFPEGTTATPTTVDDSHRQLGNGSTQAAYTVAAELVNGPNNHISPEYFNGNTLKTPAEIRSEFGESGWETYSGQLNRYFAITHPSLDSAFYDFDKKYNAPITNLPTRDD</sequence>
<evidence type="ECO:0000259" key="2">
    <source>
        <dbReference type="Pfam" id="PF18879"/>
    </source>
</evidence>
<feature type="compositionally biased region" description="Basic and acidic residues" evidence="1">
    <location>
        <begin position="171"/>
        <end position="193"/>
    </location>
</feature>
<dbReference type="STRING" id="1766.XA26_54830"/>
<dbReference type="Pfam" id="PF23275">
    <property type="entry name" value="TPR_23"/>
    <property type="match status" value="1"/>
</dbReference>
<evidence type="ECO:0000313" key="7">
    <source>
        <dbReference type="Proteomes" id="UP000255389"/>
    </source>
</evidence>
<dbReference type="KEGG" id="mft:XA26_54830"/>
<feature type="compositionally biased region" description="Polar residues" evidence="1">
    <location>
        <begin position="651"/>
        <end position="660"/>
    </location>
</feature>
<dbReference type="Pfam" id="PF18879">
    <property type="entry name" value="EspA_EspE"/>
    <property type="match status" value="1"/>
</dbReference>
<reference evidence="5 7" key="2">
    <citation type="submission" date="2018-06" db="EMBL/GenBank/DDBJ databases">
        <authorList>
            <consortium name="Pathogen Informatics"/>
            <person name="Doyle S."/>
        </authorList>
    </citation>
    <scope>NUCLEOTIDE SEQUENCE [LARGE SCALE GENOMIC DNA]</scope>
    <source>
        <strain evidence="5 7">NCTC1542</strain>
    </source>
</reference>
<proteinExistence type="predicted"/>
<evidence type="ECO:0000256" key="1">
    <source>
        <dbReference type="SAM" id="MobiDB-lite"/>
    </source>
</evidence>
<keyword evidence="6" id="KW-1185">Reference proteome</keyword>
<gene>
    <name evidence="5" type="primary">espA_2</name>
    <name evidence="5" type="ORF">NCTC1542_04172</name>
    <name evidence="4" type="ORF">XA26_54830</name>
</gene>
<feature type="region of interest" description="Disordered" evidence="1">
    <location>
        <begin position="640"/>
        <end position="660"/>
    </location>
</feature>
<feature type="domain" description="TPR repeat" evidence="3">
    <location>
        <begin position="220"/>
        <end position="437"/>
    </location>
</feature>